<dbReference type="InterPro" id="IPR012347">
    <property type="entry name" value="Ferritin-like"/>
</dbReference>
<reference evidence="2 3" key="1">
    <citation type="journal article" date="2021" name="Genome Biol. Evol.">
        <title>Complete Genome Sequencing of a Novel Gloeobacter Species from a Waterfall Cave in Mexico.</title>
        <authorList>
            <person name="Saw J.H."/>
            <person name="Cardona T."/>
            <person name="Montejano G."/>
        </authorList>
    </citation>
    <scope>NUCLEOTIDE SEQUENCE [LARGE SCALE GENOMIC DNA]</scope>
    <source>
        <strain evidence="2">MG652769</strain>
    </source>
</reference>
<sequence length="178" mass="20332">MTLNYQEDFLGIDRFFQEATYHDQTDLNAASSIEVEIYEHECMYPTFAEIARQSGASEVAGMFEAIAREEKEHADLLRELYPQLEIKDSPETAEARRLVGEIEAQMAVVSTDPRGLRRALETALEVESIEATKTYPAFARLAREQGKEEIAQRFDSITASEQRHMQWVQRALDRLVSA</sequence>
<keyword evidence="3" id="KW-1185">Reference proteome</keyword>
<feature type="domain" description="Ferritin-like diiron" evidence="1">
    <location>
        <begin position="20"/>
        <end position="178"/>
    </location>
</feature>
<protein>
    <recommendedName>
        <fullName evidence="1">Ferritin-like diiron domain-containing protein</fullName>
    </recommendedName>
</protein>
<name>A0ABY3PN06_9CYAN</name>
<proteinExistence type="predicted"/>
<dbReference type="SUPFAM" id="SSF47240">
    <property type="entry name" value="Ferritin-like"/>
    <property type="match status" value="1"/>
</dbReference>
<dbReference type="InterPro" id="IPR003251">
    <property type="entry name" value="Rr_diiron-bd_dom"/>
</dbReference>
<dbReference type="RefSeq" id="WP_230842224.1">
    <property type="nucleotide sequence ID" value="NZ_CP063845.1"/>
</dbReference>
<dbReference type="Gene3D" id="1.20.1260.10">
    <property type="match status" value="1"/>
</dbReference>
<dbReference type="EMBL" id="CP063845">
    <property type="protein sequence ID" value="UFP95078.1"/>
    <property type="molecule type" value="Genomic_DNA"/>
</dbReference>
<dbReference type="CDD" id="cd01041">
    <property type="entry name" value="Rubrerythrin"/>
    <property type="match status" value="1"/>
</dbReference>
<dbReference type="PROSITE" id="PS50905">
    <property type="entry name" value="FERRITIN_LIKE"/>
    <property type="match status" value="1"/>
</dbReference>
<dbReference type="InterPro" id="IPR009078">
    <property type="entry name" value="Ferritin-like_SF"/>
</dbReference>
<evidence type="ECO:0000313" key="2">
    <source>
        <dbReference type="EMBL" id="UFP95078.1"/>
    </source>
</evidence>
<accession>A0ABY3PN06</accession>
<dbReference type="PANTHER" id="PTHR33746:SF4">
    <property type="entry name" value="RUBRERYTHRIN"/>
    <property type="match status" value="1"/>
</dbReference>
<dbReference type="InterPro" id="IPR009040">
    <property type="entry name" value="Ferritin-like_diiron"/>
</dbReference>
<evidence type="ECO:0000259" key="1">
    <source>
        <dbReference type="PROSITE" id="PS50905"/>
    </source>
</evidence>
<evidence type="ECO:0000313" key="3">
    <source>
        <dbReference type="Proteomes" id="UP001054846"/>
    </source>
</evidence>
<dbReference type="Proteomes" id="UP001054846">
    <property type="component" value="Chromosome"/>
</dbReference>
<gene>
    <name evidence="2" type="ORF">ISF26_02170</name>
</gene>
<organism evidence="2 3">
    <name type="scientific">Gloeobacter morelensis MG652769</name>
    <dbReference type="NCBI Taxonomy" id="2781736"/>
    <lineage>
        <taxon>Bacteria</taxon>
        <taxon>Bacillati</taxon>
        <taxon>Cyanobacteriota</taxon>
        <taxon>Cyanophyceae</taxon>
        <taxon>Gloeobacterales</taxon>
        <taxon>Gloeobacteraceae</taxon>
        <taxon>Gloeobacter</taxon>
        <taxon>Gloeobacter morelensis</taxon>
    </lineage>
</organism>
<dbReference type="PANTHER" id="PTHR33746">
    <property type="entry name" value="RUBRERYTHRIN"/>
    <property type="match status" value="1"/>
</dbReference>
<dbReference type="Pfam" id="PF02915">
    <property type="entry name" value="Rubrerythrin"/>
    <property type="match status" value="1"/>
</dbReference>
<dbReference type="InterPro" id="IPR052753">
    <property type="entry name" value="Rbr2/Nigerythrin"/>
</dbReference>